<feature type="region of interest" description="Disordered" evidence="1">
    <location>
        <begin position="1"/>
        <end position="43"/>
    </location>
</feature>
<dbReference type="AlphaFoldDB" id="A0A9D2UB33"/>
<dbReference type="EMBL" id="DWUR01000054">
    <property type="protein sequence ID" value="HJD49152.1"/>
    <property type="molecule type" value="Genomic_DNA"/>
</dbReference>
<reference evidence="2" key="1">
    <citation type="journal article" date="2021" name="PeerJ">
        <title>Extensive microbial diversity within the chicken gut microbiome revealed by metagenomics and culture.</title>
        <authorList>
            <person name="Gilroy R."/>
            <person name="Ravi A."/>
            <person name="Getino M."/>
            <person name="Pursley I."/>
            <person name="Horton D.L."/>
            <person name="Alikhan N.F."/>
            <person name="Baker D."/>
            <person name="Gharbi K."/>
            <person name="Hall N."/>
            <person name="Watson M."/>
            <person name="Adriaenssens E.M."/>
            <person name="Foster-Nyarko E."/>
            <person name="Jarju S."/>
            <person name="Secka A."/>
            <person name="Antonio M."/>
            <person name="Oren A."/>
            <person name="Chaudhuri R.R."/>
            <person name="La Ragione R."/>
            <person name="Hildebrand F."/>
            <person name="Pallen M.J."/>
        </authorList>
    </citation>
    <scope>NUCLEOTIDE SEQUENCE</scope>
    <source>
        <strain evidence="2">5925</strain>
    </source>
</reference>
<accession>A0A9D2UB33</accession>
<name>A0A9D2UB33_9CORY</name>
<organism evidence="2 3">
    <name type="scientific">Candidatus Corynebacterium intestinavium</name>
    <dbReference type="NCBI Taxonomy" id="2838531"/>
    <lineage>
        <taxon>Bacteria</taxon>
        <taxon>Bacillati</taxon>
        <taxon>Actinomycetota</taxon>
        <taxon>Actinomycetes</taxon>
        <taxon>Mycobacteriales</taxon>
        <taxon>Corynebacteriaceae</taxon>
        <taxon>Corynebacterium</taxon>
    </lineage>
</organism>
<proteinExistence type="predicted"/>
<feature type="compositionally biased region" description="Polar residues" evidence="1">
    <location>
        <begin position="1"/>
        <end position="12"/>
    </location>
</feature>
<protein>
    <submittedName>
        <fullName evidence="2">Uncharacterized protein</fullName>
    </submittedName>
</protein>
<evidence type="ECO:0000313" key="3">
    <source>
        <dbReference type="Proteomes" id="UP000823907"/>
    </source>
</evidence>
<sequence length="80" mass="8355">MAGLNYSTMQHPQPTPGSAPTPGSHMPAQAGGPTPNLPEAQADHLAENIDELLSQRLEGTEEAEMLEQAHSLISKALGQG</sequence>
<dbReference type="Proteomes" id="UP000823907">
    <property type="component" value="Unassembled WGS sequence"/>
</dbReference>
<reference evidence="2" key="2">
    <citation type="submission" date="2021-04" db="EMBL/GenBank/DDBJ databases">
        <authorList>
            <person name="Gilroy R."/>
        </authorList>
    </citation>
    <scope>NUCLEOTIDE SEQUENCE</scope>
    <source>
        <strain evidence="2">5925</strain>
    </source>
</reference>
<comment type="caution">
    <text evidence="2">The sequence shown here is derived from an EMBL/GenBank/DDBJ whole genome shotgun (WGS) entry which is preliminary data.</text>
</comment>
<evidence type="ECO:0000313" key="2">
    <source>
        <dbReference type="EMBL" id="HJD49152.1"/>
    </source>
</evidence>
<gene>
    <name evidence="2" type="ORF">H9907_03425</name>
</gene>
<evidence type="ECO:0000256" key="1">
    <source>
        <dbReference type="SAM" id="MobiDB-lite"/>
    </source>
</evidence>